<dbReference type="PROSITE" id="PS00716">
    <property type="entry name" value="SIGMA70_2"/>
    <property type="match status" value="1"/>
</dbReference>
<dbReference type="NCBIfam" id="TIGR02937">
    <property type="entry name" value="sigma70-ECF"/>
    <property type="match status" value="1"/>
</dbReference>
<dbReference type="GO" id="GO:0016987">
    <property type="term" value="F:sigma factor activity"/>
    <property type="evidence" value="ECO:0007669"/>
    <property type="project" value="UniProtKB-KW"/>
</dbReference>
<dbReference type="OrthoDB" id="9799825at2"/>
<dbReference type="InterPro" id="IPR007627">
    <property type="entry name" value="RNA_pol_sigma70_r2"/>
</dbReference>
<dbReference type="GO" id="GO:0006352">
    <property type="term" value="P:DNA-templated transcription initiation"/>
    <property type="evidence" value="ECO:0007669"/>
    <property type="project" value="InterPro"/>
</dbReference>
<dbReference type="AlphaFoldDB" id="A0A371IVN8"/>
<dbReference type="InterPro" id="IPR012845">
    <property type="entry name" value="RNA_pol_sigma_FliA_WhiG"/>
</dbReference>
<evidence type="ECO:0000256" key="4">
    <source>
        <dbReference type="ARBA" id="ARBA00023163"/>
    </source>
</evidence>
<dbReference type="GO" id="GO:0003899">
    <property type="term" value="F:DNA-directed RNA polymerase activity"/>
    <property type="evidence" value="ECO:0007669"/>
    <property type="project" value="InterPro"/>
</dbReference>
<dbReference type="PANTHER" id="PTHR30385:SF7">
    <property type="entry name" value="RNA POLYMERASE SIGMA FACTOR FLIA"/>
    <property type="match status" value="1"/>
</dbReference>
<dbReference type="InterPro" id="IPR014284">
    <property type="entry name" value="RNA_pol_sigma-70_dom"/>
</dbReference>
<dbReference type="InterPro" id="IPR007630">
    <property type="entry name" value="RNA_pol_sigma70_r4"/>
</dbReference>
<dbReference type="PRINTS" id="PR00046">
    <property type="entry name" value="SIGMA70FCT"/>
</dbReference>
<dbReference type="Pfam" id="PF04542">
    <property type="entry name" value="Sigma70_r2"/>
    <property type="match status" value="1"/>
</dbReference>
<name>A0A371IVN8_9FIRM</name>
<accession>A0A371IVN8</accession>
<feature type="domain" description="RNA polymerase sigma-70" evidence="5">
    <location>
        <begin position="200"/>
        <end position="226"/>
    </location>
</feature>
<dbReference type="Gene3D" id="1.10.1740.10">
    <property type="match status" value="1"/>
</dbReference>
<dbReference type="SUPFAM" id="SSF88659">
    <property type="entry name" value="Sigma3 and sigma4 domains of RNA polymerase sigma factors"/>
    <property type="match status" value="2"/>
</dbReference>
<protein>
    <submittedName>
        <fullName evidence="6">FliA/WhiG family RNA polymerase sigma factor</fullName>
    </submittedName>
</protein>
<dbReference type="InterPro" id="IPR013325">
    <property type="entry name" value="RNA_pol_sigma_r2"/>
</dbReference>
<dbReference type="InterPro" id="IPR000943">
    <property type="entry name" value="RNA_pol_sigma70"/>
</dbReference>
<dbReference type="CDD" id="cd06171">
    <property type="entry name" value="Sigma70_r4"/>
    <property type="match status" value="1"/>
</dbReference>
<keyword evidence="4" id="KW-0804">Transcription</keyword>
<dbReference type="NCBIfam" id="TIGR02479">
    <property type="entry name" value="FliA_WhiG"/>
    <property type="match status" value="1"/>
</dbReference>
<reference evidence="6 7" key="1">
    <citation type="journal article" date="2017" name="Genome Announc.">
        <title>Draft Genome Sequence of Romboutsia maritimum sp. nov. Strain CCRI-22766(T), Isolated from Coastal Estuarine Mud.</title>
        <authorList>
            <person name="Maheux A.F."/>
            <person name="Boudreau D.K."/>
            <person name="Berube E."/>
            <person name="Boissinot M."/>
            <person name="Raymond F."/>
            <person name="Brodeur S."/>
            <person name="Corbeil J."/>
            <person name="Brightwell G."/>
            <person name="Broda D."/>
            <person name="Omar R.F."/>
            <person name="Bergeron M.G."/>
        </authorList>
    </citation>
    <scope>NUCLEOTIDE SEQUENCE [LARGE SCALE GENOMIC DNA]</scope>
    <source>
        <strain evidence="6 7">CCRI-22766</strain>
    </source>
</reference>
<dbReference type="GO" id="GO:0003677">
    <property type="term" value="F:DNA binding"/>
    <property type="evidence" value="ECO:0007669"/>
    <property type="project" value="UniProtKB-KW"/>
</dbReference>
<organism evidence="6 7">
    <name type="scientific">Romboutsia maritimum</name>
    <dbReference type="NCBI Taxonomy" id="2020948"/>
    <lineage>
        <taxon>Bacteria</taxon>
        <taxon>Bacillati</taxon>
        <taxon>Bacillota</taxon>
        <taxon>Clostridia</taxon>
        <taxon>Peptostreptococcales</taxon>
        <taxon>Peptostreptococcaceae</taxon>
        <taxon>Romboutsia</taxon>
    </lineage>
</organism>
<evidence type="ECO:0000313" key="7">
    <source>
        <dbReference type="Proteomes" id="UP000243494"/>
    </source>
</evidence>
<comment type="caution">
    <text evidence="6">The sequence shown here is derived from an EMBL/GenBank/DDBJ whole genome shotgun (WGS) entry which is preliminary data.</text>
</comment>
<dbReference type="Pfam" id="PF04545">
    <property type="entry name" value="Sigma70_r4"/>
    <property type="match status" value="1"/>
</dbReference>
<dbReference type="Proteomes" id="UP000243494">
    <property type="component" value="Unassembled WGS sequence"/>
</dbReference>
<evidence type="ECO:0000313" key="6">
    <source>
        <dbReference type="EMBL" id="RDY24545.1"/>
    </source>
</evidence>
<dbReference type="RefSeq" id="WP_095405931.1">
    <property type="nucleotide sequence ID" value="NZ_NOJZ02000002.1"/>
</dbReference>
<keyword evidence="3" id="KW-0238">DNA-binding</keyword>
<dbReference type="InterPro" id="IPR013324">
    <property type="entry name" value="RNA_pol_sigma_r3/r4-like"/>
</dbReference>
<dbReference type="SUPFAM" id="SSF88946">
    <property type="entry name" value="Sigma2 domain of RNA polymerase sigma factors"/>
    <property type="match status" value="1"/>
</dbReference>
<keyword evidence="1" id="KW-0805">Transcription regulation</keyword>
<evidence type="ECO:0000256" key="1">
    <source>
        <dbReference type="ARBA" id="ARBA00023015"/>
    </source>
</evidence>
<evidence type="ECO:0000256" key="3">
    <source>
        <dbReference type="ARBA" id="ARBA00023125"/>
    </source>
</evidence>
<keyword evidence="2" id="KW-0731">Sigma factor</keyword>
<dbReference type="EMBL" id="NOJZ02000002">
    <property type="protein sequence ID" value="RDY24545.1"/>
    <property type="molecule type" value="Genomic_DNA"/>
</dbReference>
<evidence type="ECO:0000259" key="5">
    <source>
        <dbReference type="PROSITE" id="PS00716"/>
    </source>
</evidence>
<dbReference type="PANTHER" id="PTHR30385">
    <property type="entry name" value="SIGMA FACTOR F FLAGELLAR"/>
    <property type="match status" value="1"/>
</dbReference>
<sequence>MTLLNQEELIVNNMPLVKHIASKYYTSKIGMEYEDLVSLGVLGLIDASKKFDANRGVKFSTYASIRIGCFIIDEIRKHSPVSRLYISKINEYNKSVEVLQNQLFREPTIDELSEYMNLSKKEISDIKVRLCHLNTTSLDKVISDDDHEVRLIDTIKEKNTLSPSDIVESEEKVEILAKALDMLKEKDKLVLSLYYYEELTLKEIGVVLGVSESRVSQIHSRAIANLRTIMVKLKYI</sequence>
<dbReference type="Gene3D" id="1.20.140.160">
    <property type="match status" value="1"/>
</dbReference>
<proteinExistence type="predicted"/>
<evidence type="ECO:0000256" key="2">
    <source>
        <dbReference type="ARBA" id="ARBA00023082"/>
    </source>
</evidence>
<dbReference type="PIRSF" id="PIRSF000770">
    <property type="entry name" value="RNA_pol_sigma-SigE/K"/>
    <property type="match status" value="1"/>
</dbReference>
<gene>
    <name evidence="6" type="ORF">CHF27_002580</name>
</gene>
<keyword evidence="7" id="KW-1185">Reference proteome</keyword>